<name>A0A2S4K0A2_9SPIO</name>
<keyword evidence="4" id="KW-1185">Reference proteome</keyword>
<dbReference type="PROSITE" id="PS51201">
    <property type="entry name" value="RCK_N"/>
    <property type="match status" value="1"/>
</dbReference>
<accession>A0A2S4K0A2</accession>
<dbReference type="InterPro" id="IPR036721">
    <property type="entry name" value="RCK_C_sf"/>
</dbReference>
<dbReference type="Proteomes" id="UP000237350">
    <property type="component" value="Unassembled WGS sequence"/>
</dbReference>
<dbReference type="RefSeq" id="WP_103679332.1">
    <property type="nucleotide sequence ID" value="NZ_LPWH01000005.1"/>
</dbReference>
<dbReference type="PANTHER" id="PTHR43833:SF7">
    <property type="entry name" value="KTR SYSTEM POTASSIUM UPTAKE PROTEIN C"/>
    <property type="match status" value="1"/>
</dbReference>
<dbReference type="AlphaFoldDB" id="A0A2S4K0A2"/>
<evidence type="ECO:0000313" key="4">
    <source>
        <dbReference type="Proteomes" id="UP000237350"/>
    </source>
</evidence>
<dbReference type="SUPFAM" id="SSF51735">
    <property type="entry name" value="NAD(P)-binding Rossmann-fold domains"/>
    <property type="match status" value="1"/>
</dbReference>
<evidence type="ECO:0000259" key="1">
    <source>
        <dbReference type="PROSITE" id="PS51201"/>
    </source>
</evidence>
<dbReference type="GO" id="GO:0006813">
    <property type="term" value="P:potassium ion transport"/>
    <property type="evidence" value="ECO:0007669"/>
    <property type="project" value="InterPro"/>
</dbReference>
<reference evidence="4" key="1">
    <citation type="submission" date="2015-12" db="EMBL/GenBank/DDBJ databases">
        <authorList>
            <person name="Lodha T.D."/>
            <person name="Chintalapati S."/>
            <person name="Chintalapati V.R."/>
            <person name="Sravanthi T."/>
        </authorList>
    </citation>
    <scope>NUCLEOTIDE SEQUENCE [LARGE SCALE GENOMIC DNA]</scope>
    <source>
        <strain evidence="4">JC133</strain>
    </source>
</reference>
<gene>
    <name evidence="3" type="ORF">AU468_02320</name>
</gene>
<evidence type="ECO:0000259" key="2">
    <source>
        <dbReference type="PROSITE" id="PS51202"/>
    </source>
</evidence>
<protein>
    <submittedName>
        <fullName evidence="3">Potassium transporter TrkA</fullName>
    </submittedName>
</protein>
<dbReference type="GO" id="GO:0008324">
    <property type="term" value="F:monoatomic cation transmembrane transporter activity"/>
    <property type="evidence" value="ECO:0007669"/>
    <property type="project" value="InterPro"/>
</dbReference>
<dbReference type="EMBL" id="LPWH01000005">
    <property type="protein sequence ID" value="POR05202.1"/>
    <property type="molecule type" value="Genomic_DNA"/>
</dbReference>
<dbReference type="SUPFAM" id="SSF116726">
    <property type="entry name" value="TrkA C-terminal domain-like"/>
    <property type="match status" value="1"/>
</dbReference>
<dbReference type="OrthoDB" id="9776294at2"/>
<dbReference type="Gene3D" id="3.40.50.720">
    <property type="entry name" value="NAD(P)-binding Rossmann-like Domain"/>
    <property type="match status" value="1"/>
</dbReference>
<sequence>MAKKNKPNQRVFAVFGLGIFGRKICETLASRGAQVIAVDNHPAVVERIKETVMQAFLLNSADEDSLAQLPLEDVDEAVVAMGDSVEASILTTALLKKCAVPRVIARAVSTVHAQVLRQVGADEILNLEEDAGVRLASRLVAPQVLERIALSREISMAELYVPRSITGVKLEELNLRRNYEINIIAIKRITSDVDETGNPVRNEQIIFPSPAESLGESDVIHIVGTNEAIDRFRQL</sequence>
<feature type="domain" description="RCK C-terminal" evidence="2">
    <location>
        <begin position="143"/>
        <end position="235"/>
    </location>
</feature>
<dbReference type="InterPro" id="IPR050721">
    <property type="entry name" value="Trk_Ktr_HKT_K-transport"/>
</dbReference>
<dbReference type="PROSITE" id="PS51202">
    <property type="entry name" value="RCK_C"/>
    <property type="match status" value="1"/>
</dbReference>
<proteinExistence type="predicted"/>
<dbReference type="InterPro" id="IPR036291">
    <property type="entry name" value="NAD(P)-bd_dom_sf"/>
</dbReference>
<dbReference type="Pfam" id="PF02080">
    <property type="entry name" value="TrkA_C"/>
    <property type="match status" value="1"/>
</dbReference>
<dbReference type="Pfam" id="PF02254">
    <property type="entry name" value="TrkA_N"/>
    <property type="match status" value="1"/>
</dbReference>
<feature type="domain" description="RCK N-terminal" evidence="1">
    <location>
        <begin position="9"/>
        <end position="125"/>
    </location>
</feature>
<dbReference type="InterPro" id="IPR006037">
    <property type="entry name" value="RCK_C"/>
</dbReference>
<dbReference type="PANTHER" id="PTHR43833">
    <property type="entry name" value="POTASSIUM CHANNEL PROTEIN 2-RELATED-RELATED"/>
    <property type="match status" value="1"/>
</dbReference>
<dbReference type="Gene3D" id="3.30.70.1450">
    <property type="entry name" value="Regulator of K+ conductance, C-terminal domain"/>
    <property type="match status" value="1"/>
</dbReference>
<dbReference type="InterPro" id="IPR003148">
    <property type="entry name" value="RCK_N"/>
</dbReference>
<evidence type="ECO:0000313" key="3">
    <source>
        <dbReference type="EMBL" id="POR05202.1"/>
    </source>
</evidence>
<comment type="caution">
    <text evidence="3">The sequence shown here is derived from an EMBL/GenBank/DDBJ whole genome shotgun (WGS) entry which is preliminary data.</text>
</comment>
<organism evidence="3 4">
    <name type="scientific">Alkalispirochaeta sphaeroplastigenens</name>
    <dbReference type="NCBI Taxonomy" id="1187066"/>
    <lineage>
        <taxon>Bacteria</taxon>
        <taxon>Pseudomonadati</taxon>
        <taxon>Spirochaetota</taxon>
        <taxon>Spirochaetia</taxon>
        <taxon>Spirochaetales</taxon>
        <taxon>Spirochaetaceae</taxon>
        <taxon>Alkalispirochaeta</taxon>
    </lineage>
</organism>